<feature type="compositionally biased region" description="Pro residues" evidence="1">
    <location>
        <begin position="58"/>
        <end position="68"/>
    </location>
</feature>
<dbReference type="Proteomes" id="UP000001194">
    <property type="component" value="Unassembled WGS sequence"/>
</dbReference>
<dbReference type="GeneID" id="6082081"/>
<reference evidence="2 3" key="1">
    <citation type="journal article" date="2008" name="Nature">
        <title>The genome of Laccaria bicolor provides insights into mycorrhizal symbiosis.</title>
        <authorList>
            <person name="Martin F."/>
            <person name="Aerts A."/>
            <person name="Ahren D."/>
            <person name="Brun A."/>
            <person name="Danchin E.G.J."/>
            <person name="Duchaussoy F."/>
            <person name="Gibon J."/>
            <person name="Kohler A."/>
            <person name="Lindquist E."/>
            <person name="Pereda V."/>
            <person name="Salamov A."/>
            <person name="Shapiro H.J."/>
            <person name="Wuyts J."/>
            <person name="Blaudez D."/>
            <person name="Buee M."/>
            <person name="Brokstein P."/>
            <person name="Canbaeck B."/>
            <person name="Cohen D."/>
            <person name="Courty P.E."/>
            <person name="Coutinho P.M."/>
            <person name="Delaruelle C."/>
            <person name="Detter J.C."/>
            <person name="Deveau A."/>
            <person name="DiFazio S."/>
            <person name="Duplessis S."/>
            <person name="Fraissinet-Tachet L."/>
            <person name="Lucic E."/>
            <person name="Frey-Klett P."/>
            <person name="Fourrey C."/>
            <person name="Feussner I."/>
            <person name="Gay G."/>
            <person name="Grimwood J."/>
            <person name="Hoegger P.J."/>
            <person name="Jain P."/>
            <person name="Kilaru S."/>
            <person name="Labbe J."/>
            <person name="Lin Y.C."/>
            <person name="Legue V."/>
            <person name="Le Tacon F."/>
            <person name="Marmeisse R."/>
            <person name="Melayah D."/>
            <person name="Montanini B."/>
            <person name="Muratet M."/>
            <person name="Nehls U."/>
            <person name="Niculita-Hirzel H."/>
            <person name="Oudot-Le Secq M.P."/>
            <person name="Peter M."/>
            <person name="Quesneville H."/>
            <person name="Rajashekar B."/>
            <person name="Reich M."/>
            <person name="Rouhier N."/>
            <person name="Schmutz J."/>
            <person name="Yin T."/>
            <person name="Chalot M."/>
            <person name="Henrissat B."/>
            <person name="Kuees U."/>
            <person name="Lucas S."/>
            <person name="Van de Peer Y."/>
            <person name="Podila G.K."/>
            <person name="Polle A."/>
            <person name="Pukkila P.J."/>
            <person name="Richardson P.M."/>
            <person name="Rouze P."/>
            <person name="Sanders I.R."/>
            <person name="Stajich J.E."/>
            <person name="Tunlid A."/>
            <person name="Tuskan G."/>
            <person name="Grigoriev I.V."/>
        </authorList>
    </citation>
    <scope>NUCLEOTIDE SEQUENCE [LARGE SCALE GENOMIC DNA]</scope>
    <source>
        <strain evidence="3">S238N-H82 / ATCC MYA-4686</strain>
    </source>
</reference>
<evidence type="ECO:0000256" key="1">
    <source>
        <dbReference type="SAM" id="MobiDB-lite"/>
    </source>
</evidence>
<evidence type="ECO:0000313" key="3">
    <source>
        <dbReference type="Proteomes" id="UP000001194"/>
    </source>
</evidence>
<dbReference type="AlphaFoldDB" id="B0DQY5"/>
<gene>
    <name evidence="2" type="ORF">LACBIDRAFT_307761</name>
</gene>
<dbReference type="KEGG" id="lbc:LACBIDRAFT_307761"/>
<organism evidence="3">
    <name type="scientific">Laccaria bicolor (strain S238N-H82 / ATCC MYA-4686)</name>
    <name type="common">Bicoloured deceiver</name>
    <name type="synonym">Laccaria laccata var. bicolor</name>
    <dbReference type="NCBI Taxonomy" id="486041"/>
    <lineage>
        <taxon>Eukaryota</taxon>
        <taxon>Fungi</taxon>
        <taxon>Dikarya</taxon>
        <taxon>Basidiomycota</taxon>
        <taxon>Agaricomycotina</taxon>
        <taxon>Agaricomycetes</taxon>
        <taxon>Agaricomycetidae</taxon>
        <taxon>Agaricales</taxon>
        <taxon>Agaricineae</taxon>
        <taxon>Hydnangiaceae</taxon>
        <taxon>Laccaria</taxon>
    </lineage>
</organism>
<proteinExistence type="predicted"/>
<keyword evidence="3" id="KW-1185">Reference proteome</keyword>
<feature type="region of interest" description="Disordered" evidence="1">
    <location>
        <begin position="1"/>
        <end position="68"/>
    </location>
</feature>
<dbReference type="HOGENOM" id="CLU_2794377_0_0_1"/>
<protein>
    <submittedName>
        <fullName evidence="2">Predicted protein</fullName>
    </submittedName>
</protein>
<accession>B0DQY5</accession>
<name>B0DQY5_LACBS</name>
<evidence type="ECO:0000313" key="2">
    <source>
        <dbReference type="EMBL" id="EDR02905.1"/>
    </source>
</evidence>
<sequence length="68" mass="7496">MDDNVHSPSPPPMRTPHYPTAQHDTMRQQRHNDNGTHGQHNETQRRRGPPSNGNDGPARPPPATATTA</sequence>
<feature type="compositionally biased region" description="Basic and acidic residues" evidence="1">
    <location>
        <begin position="24"/>
        <end position="45"/>
    </location>
</feature>
<dbReference type="InParanoid" id="B0DQY5"/>
<dbReference type="RefSeq" id="XP_001886328.1">
    <property type="nucleotide sequence ID" value="XM_001886293.1"/>
</dbReference>
<dbReference type="EMBL" id="DS547127">
    <property type="protein sequence ID" value="EDR02905.1"/>
    <property type="molecule type" value="Genomic_DNA"/>
</dbReference>